<comment type="caution">
    <text evidence="1">The sequence shown here is derived from an EMBL/GenBank/DDBJ whole genome shotgun (WGS) entry which is preliminary data.</text>
</comment>
<dbReference type="Pfam" id="PF01019">
    <property type="entry name" value="G_glu_transpept"/>
    <property type="match status" value="1"/>
</dbReference>
<proteinExistence type="predicted"/>
<evidence type="ECO:0000313" key="1">
    <source>
        <dbReference type="EMBL" id="GAH65883.1"/>
    </source>
</evidence>
<protein>
    <recommendedName>
        <fullName evidence="2">Gamma-glutamyltransferase</fullName>
    </recommendedName>
</protein>
<name>X1J7Y9_9ZZZZ</name>
<dbReference type="SUPFAM" id="SSF56235">
    <property type="entry name" value="N-terminal nucleophile aminohydrolases (Ntn hydrolases)"/>
    <property type="match status" value="1"/>
</dbReference>
<evidence type="ECO:0008006" key="2">
    <source>
        <dbReference type="Google" id="ProtNLM"/>
    </source>
</evidence>
<feature type="non-terminal residue" evidence="1">
    <location>
        <position position="94"/>
    </location>
</feature>
<gene>
    <name evidence="1" type="ORF">S03H2_44792</name>
</gene>
<reference evidence="1" key="1">
    <citation type="journal article" date="2014" name="Front. Microbiol.">
        <title>High frequency of phylogenetically diverse reductive dehalogenase-homologous genes in deep subseafloor sedimentary metagenomes.</title>
        <authorList>
            <person name="Kawai M."/>
            <person name="Futagami T."/>
            <person name="Toyoda A."/>
            <person name="Takaki Y."/>
            <person name="Nishi S."/>
            <person name="Hori S."/>
            <person name="Arai W."/>
            <person name="Tsubouchi T."/>
            <person name="Morono Y."/>
            <person name="Uchiyama I."/>
            <person name="Ito T."/>
            <person name="Fujiyama A."/>
            <person name="Inagaki F."/>
            <person name="Takami H."/>
        </authorList>
    </citation>
    <scope>NUCLEOTIDE SEQUENCE</scope>
    <source>
        <strain evidence="1">Expedition CK06-06</strain>
    </source>
</reference>
<organism evidence="1">
    <name type="scientific">marine sediment metagenome</name>
    <dbReference type="NCBI Taxonomy" id="412755"/>
    <lineage>
        <taxon>unclassified sequences</taxon>
        <taxon>metagenomes</taxon>
        <taxon>ecological metagenomes</taxon>
    </lineage>
</organism>
<accession>X1J7Y9</accession>
<dbReference type="AlphaFoldDB" id="X1J7Y9"/>
<dbReference type="PANTHER" id="PTHR43881:SF1">
    <property type="entry name" value="GAMMA-GLUTAMYLTRANSPEPTIDASE (AFU_ORTHOLOGUE AFUA_4G13580)"/>
    <property type="match status" value="1"/>
</dbReference>
<dbReference type="InterPro" id="IPR029055">
    <property type="entry name" value="Ntn_hydrolases_N"/>
</dbReference>
<dbReference type="InterPro" id="IPR052896">
    <property type="entry name" value="GGT-like_enzyme"/>
</dbReference>
<dbReference type="EMBL" id="BARU01028030">
    <property type="protein sequence ID" value="GAH65883.1"/>
    <property type="molecule type" value="Genomic_DNA"/>
</dbReference>
<sequence>MVASSQPLASEIGLRVLQQGGNAADAAVAVAATLNLTEPTSTGIGGDCFCLFYDNQKKKVFGLNASGRAPADLNIEKLNNLNIENSLPTLNVHT</sequence>
<dbReference type="PANTHER" id="PTHR43881">
    <property type="entry name" value="GAMMA-GLUTAMYLTRANSPEPTIDASE (AFU_ORTHOLOGUE AFUA_4G13580)"/>
    <property type="match status" value="1"/>
</dbReference>